<dbReference type="GO" id="GO:0015074">
    <property type="term" value="P:DNA integration"/>
    <property type="evidence" value="ECO:0007669"/>
    <property type="project" value="UniProtKB-KW"/>
</dbReference>
<dbReference type="InterPro" id="IPR002104">
    <property type="entry name" value="Integrase_catalytic"/>
</dbReference>
<proteinExistence type="inferred from homology"/>
<feature type="domain" description="Tyr recombinase" evidence="5">
    <location>
        <begin position="214"/>
        <end position="442"/>
    </location>
</feature>
<dbReference type="GO" id="GO:0003677">
    <property type="term" value="F:DNA binding"/>
    <property type="evidence" value="ECO:0007669"/>
    <property type="project" value="UniProtKB-KW"/>
</dbReference>
<keyword evidence="3" id="KW-0238">DNA-binding</keyword>
<evidence type="ECO:0000259" key="5">
    <source>
        <dbReference type="PROSITE" id="PS51898"/>
    </source>
</evidence>
<keyword evidence="4" id="KW-0233">DNA recombination</keyword>
<dbReference type="Gene3D" id="1.10.443.10">
    <property type="entry name" value="Intergrase catalytic core"/>
    <property type="match status" value="1"/>
</dbReference>
<accession>A0A1V0P4R2</accession>
<evidence type="ECO:0000256" key="2">
    <source>
        <dbReference type="ARBA" id="ARBA00022908"/>
    </source>
</evidence>
<dbReference type="PANTHER" id="PTHR30629:SF2">
    <property type="entry name" value="PROPHAGE INTEGRASE INTS-RELATED"/>
    <property type="match status" value="1"/>
</dbReference>
<dbReference type="PANTHER" id="PTHR30629">
    <property type="entry name" value="PROPHAGE INTEGRASE"/>
    <property type="match status" value="1"/>
</dbReference>
<dbReference type="EMBL" id="CP015902">
    <property type="protein sequence ID" value="ARE21698.1"/>
    <property type="molecule type" value="Genomic_DNA"/>
</dbReference>
<gene>
    <name evidence="6" type="ORF">LLUC06_2156</name>
</gene>
<dbReference type="AlphaFoldDB" id="A0A1V0P4R2"/>
<comment type="similarity">
    <text evidence="1">Belongs to the 'phage' integrase family.</text>
</comment>
<evidence type="ECO:0000313" key="6">
    <source>
        <dbReference type="EMBL" id="ARE21698.1"/>
    </source>
</evidence>
<dbReference type="PROSITE" id="PS51898">
    <property type="entry name" value="TYR_RECOMBINASE"/>
    <property type="match status" value="1"/>
</dbReference>
<name>A0A1V0P4R2_LACLL</name>
<dbReference type="RefSeq" id="WP_081213722.1">
    <property type="nucleotide sequence ID" value="NZ_CP015902.2"/>
</dbReference>
<dbReference type="Proteomes" id="UP000192095">
    <property type="component" value="Chromosome"/>
</dbReference>
<keyword evidence="2" id="KW-0229">DNA integration</keyword>
<evidence type="ECO:0000256" key="4">
    <source>
        <dbReference type="ARBA" id="ARBA00023172"/>
    </source>
</evidence>
<dbReference type="InterPro" id="IPR050808">
    <property type="entry name" value="Phage_Integrase"/>
</dbReference>
<evidence type="ECO:0000313" key="7">
    <source>
        <dbReference type="Proteomes" id="UP000192095"/>
    </source>
</evidence>
<dbReference type="Gene3D" id="1.10.150.130">
    <property type="match status" value="1"/>
</dbReference>
<dbReference type="CDD" id="cd01189">
    <property type="entry name" value="INT_ICEBs1_C_like"/>
    <property type="match status" value="1"/>
</dbReference>
<protein>
    <submittedName>
        <fullName evidence="6">Site-specific integrase</fullName>
    </submittedName>
</protein>
<sequence>MDNIKISNILQKAVKASNKKEFIEVKFRSSFKHPLTNKRREFLSEWYLIKKKYEKNGKIFISNQLKSIIQRDMQNLANEIYHNITKSSLHSIENIDFKTIWHEWENDRIQKKKVAPKTLAGENGRFKNHLLKYIPSESKLENIRSELIQSMLDTYYPLGNQKRIAQSLKSDLSSIYKFAIKKNYILPEQNPMPYITVEEKGLNEQLEQLKNKDIENHYLERNELNEVLSIVRKHNSQYARILEFQVLTGMRIGEVLGLKTSAISFDTGEVKIERTRATYGGASKDNYEGDVKNKQSYRTIKLSKKALLLLQEEIEINQHHIIGNPDYQDNNWIFSSKSLYKTDFNGTPLHYSVINNFLNSSETGKITKTGHIKKVGINIDNQLTFKKHISTHIFRHTFVSHMAEKDVPLLAIQRYIGHKSGSKITEEIYTHITKKTSDTITESIDTLID</sequence>
<dbReference type="Pfam" id="PF00589">
    <property type="entry name" value="Phage_integrase"/>
    <property type="match status" value="1"/>
</dbReference>
<dbReference type="SUPFAM" id="SSF56349">
    <property type="entry name" value="DNA breaking-rejoining enzymes"/>
    <property type="match status" value="1"/>
</dbReference>
<dbReference type="InterPro" id="IPR010998">
    <property type="entry name" value="Integrase_recombinase_N"/>
</dbReference>
<evidence type="ECO:0000256" key="3">
    <source>
        <dbReference type="ARBA" id="ARBA00023125"/>
    </source>
</evidence>
<reference evidence="6 7" key="1">
    <citation type="journal article" date="2017" name="BMC Genomics">
        <title>Comparative and functional genomics of the Lactococcus lactis taxon; insights into evolution and niche adaptation.</title>
        <authorList>
            <person name="Kelleher P."/>
            <person name="Bottacini F."/>
            <person name="Mahony J."/>
            <person name="Kilcawley K.N."/>
            <person name="van Sinderen D."/>
        </authorList>
    </citation>
    <scope>NUCLEOTIDE SEQUENCE [LARGE SCALE GENOMIC DNA]</scope>
    <source>
        <strain evidence="6 7">UC06</strain>
    </source>
</reference>
<dbReference type="InterPro" id="IPR011010">
    <property type="entry name" value="DNA_brk_join_enz"/>
</dbReference>
<dbReference type="InterPro" id="IPR013762">
    <property type="entry name" value="Integrase-like_cat_sf"/>
</dbReference>
<organism evidence="6 7">
    <name type="scientific">Lactococcus lactis subsp. lactis</name>
    <name type="common">Streptococcus lactis</name>
    <dbReference type="NCBI Taxonomy" id="1360"/>
    <lineage>
        <taxon>Bacteria</taxon>
        <taxon>Bacillati</taxon>
        <taxon>Bacillota</taxon>
        <taxon>Bacilli</taxon>
        <taxon>Lactobacillales</taxon>
        <taxon>Streptococcaceae</taxon>
        <taxon>Lactococcus</taxon>
    </lineage>
</organism>
<evidence type="ECO:0000256" key="1">
    <source>
        <dbReference type="ARBA" id="ARBA00008857"/>
    </source>
</evidence>
<dbReference type="GO" id="GO:0006310">
    <property type="term" value="P:DNA recombination"/>
    <property type="evidence" value="ECO:0007669"/>
    <property type="project" value="UniProtKB-KW"/>
</dbReference>